<dbReference type="EMBL" id="BMWZ01000001">
    <property type="protein sequence ID" value="GGZ69760.1"/>
    <property type="molecule type" value="Genomic_DNA"/>
</dbReference>
<protein>
    <submittedName>
        <fullName evidence="3">Uncharacterized protein</fullName>
    </submittedName>
</protein>
<feature type="active site" description="Nucleophile" evidence="2">
    <location>
        <position position="6"/>
    </location>
</feature>
<name>A0A918QRM6_9FLAO</name>
<dbReference type="Pfam" id="PF06941">
    <property type="entry name" value="NT5C"/>
    <property type="match status" value="1"/>
</dbReference>
<evidence type="ECO:0000313" key="4">
    <source>
        <dbReference type="Proteomes" id="UP000636004"/>
    </source>
</evidence>
<organism evidence="3 4">
    <name type="scientific">Algibacter mikhailovii</name>
    <dbReference type="NCBI Taxonomy" id="425498"/>
    <lineage>
        <taxon>Bacteria</taxon>
        <taxon>Pseudomonadati</taxon>
        <taxon>Bacteroidota</taxon>
        <taxon>Flavobacteriia</taxon>
        <taxon>Flavobacteriales</taxon>
        <taxon>Flavobacteriaceae</taxon>
        <taxon>Algibacter</taxon>
    </lineage>
</organism>
<keyword evidence="4" id="KW-1185">Reference proteome</keyword>
<feature type="active site" description="Proton donor" evidence="2">
    <location>
        <position position="8"/>
    </location>
</feature>
<evidence type="ECO:0000313" key="3">
    <source>
        <dbReference type="EMBL" id="GGZ69760.1"/>
    </source>
</evidence>
<dbReference type="InterPro" id="IPR010708">
    <property type="entry name" value="5'(3')-deoxyribonucleotidase"/>
</dbReference>
<reference evidence="3" key="1">
    <citation type="journal article" date="2014" name="Int. J. Syst. Evol. Microbiol.">
        <title>Complete genome sequence of Corynebacterium casei LMG S-19264T (=DSM 44701T), isolated from a smear-ripened cheese.</title>
        <authorList>
            <consortium name="US DOE Joint Genome Institute (JGI-PGF)"/>
            <person name="Walter F."/>
            <person name="Albersmeier A."/>
            <person name="Kalinowski J."/>
            <person name="Ruckert C."/>
        </authorList>
    </citation>
    <scope>NUCLEOTIDE SEQUENCE</scope>
    <source>
        <strain evidence="3">KCTC 12710</strain>
    </source>
</reference>
<comment type="similarity">
    <text evidence="1">Belongs to the 5'(3')-deoxyribonucleotidase family.</text>
</comment>
<proteinExistence type="inferred from homology"/>
<dbReference type="GO" id="GO:0009264">
    <property type="term" value="P:deoxyribonucleotide catabolic process"/>
    <property type="evidence" value="ECO:0007669"/>
    <property type="project" value="InterPro"/>
</dbReference>
<dbReference type="AlphaFoldDB" id="A0A918QRM6"/>
<gene>
    <name evidence="3" type="ORF">GCM10007028_03550</name>
</gene>
<reference evidence="3" key="2">
    <citation type="submission" date="2020-09" db="EMBL/GenBank/DDBJ databases">
        <authorList>
            <person name="Sun Q."/>
            <person name="Kim S."/>
        </authorList>
    </citation>
    <scope>NUCLEOTIDE SEQUENCE</scope>
    <source>
        <strain evidence="3">KCTC 12710</strain>
    </source>
</reference>
<comment type="caution">
    <text evidence="3">The sequence shown here is derived from an EMBL/GenBank/DDBJ whole genome shotgun (WGS) entry which is preliminary data.</text>
</comment>
<dbReference type="GO" id="GO:0008253">
    <property type="term" value="F:5'-nucleotidase activity"/>
    <property type="evidence" value="ECO:0007669"/>
    <property type="project" value="InterPro"/>
</dbReference>
<dbReference type="Proteomes" id="UP000636004">
    <property type="component" value="Unassembled WGS sequence"/>
</dbReference>
<dbReference type="RefSeq" id="WP_189358885.1">
    <property type="nucleotide sequence ID" value="NZ_BMWZ01000001.1"/>
</dbReference>
<evidence type="ECO:0000256" key="1">
    <source>
        <dbReference type="ARBA" id="ARBA00009589"/>
    </source>
</evidence>
<evidence type="ECO:0000256" key="2">
    <source>
        <dbReference type="PIRSR" id="PIRSR610708-1"/>
    </source>
</evidence>
<sequence>MTIFVDMDDVLDDTFRKHLEWYNRDFNENLRREDIVSGEVHENAPLERQHSIKQLVEARF</sequence>
<accession>A0A918QRM6</accession>